<organism evidence="3 4">
    <name type="scientific">Holdemania filiformis</name>
    <dbReference type="NCBI Taxonomy" id="61171"/>
    <lineage>
        <taxon>Bacteria</taxon>
        <taxon>Bacillati</taxon>
        <taxon>Bacillota</taxon>
        <taxon>Erysipelotrichia</taxon>
        <taxon>Erysipelotrichales</taxon>
        <taxon>Erysipelotrichaceae</taxon>
        <taxon>Holdemania</taxon>
    </lineage>
</organism>
<evidence type="ECO:0000313" key="4">
    <source>
        <dbReference type="Proteomes" id="UP000284178"/>
    </source>
</evidence>
<dbReference type="InterPro" id="IPR029000">
    <property type="entry name" value="Cyclophilin-like_dom_sf"/>
</dbReference>
<dbReference type="Pfam" id="PF19200">
    <property type="entry name" value="MupG_N"/>
    <property type="match status" value="1"/>
</dbReference>
<dbReference type="InterPro" id="IPR017853">
    <property type="entry name" value="GH"/>
</dbReference>
<dbReference type="SUPFAM" id="SSF51445">
    <property type="entry name" value="(Trans)glycosidases"/>
    <property type="match status" value="1"/>
</dbReference>
<keyword evidence="4" id="KW-1185">Reference proteome</keyword>
<dbReference type="Gene3D" id="3.20.20.70">
    <property type="entry name" value="Aldolase class I"/>
    <property type="match status" value="1"/>
</dbReference>
<name>A0A412G589_9FIRM</name>
<dbReference type="InterPro" id="IPR043797">
    <property type="entry name" value="MupG_N"/>
</dbReference>
<dbReference type="InterPro" id="IPR008589">
    <property type="entry name" value="MupG"/>
</dbReference>
<dbReference type="AlphaFoldDB" id="A0A412G589"/>
<gene>
    <name evidence="3" type="ORF">DWY25_04150</name>
</gene>
<evidence type="ECO:0000259" key="2">
    <source>
        <dbReference type="Pfam" id="PF19200"/>
    </source>
</evidence>
<dbReference type="InterPro" id="IPR013785">
    <property type="entry name" value="Aldolase_TIM"/>
</dbReference>
<dbReference type="PANTHER" id="PTHR38435">
    <property type="match status" value="1"/>
</dbReference>
<accession>A0A412G589</accession>
<dbReference type="PANTHER" id="PTHR38435:SF1">
    <property type="entry name" value="DUF871 DOMAIN-CONTAINING PROTEIN"/>
    <property type="match status" value="1"/>
</dbReference>
<feature type="domain" description="6-phospho-N-acetylmuramidase N-terminal" evidence="2">
    <location>
        <begin position="4"/>
        <end position="241"/>
    </location>
</feature>
<proteinExistence type="predicted"/>
<comment type="caution">
    <text evidence="3">The sequence shown here is derived from an EMBL/GenBank/DDBJ whole genome shotgun (WGS) entry which is preliminary data.</text>
</comment>
<evidence type="ECO:0000259" key="1">
    <source>
        <dbReference type="Pfam" id="PF05913"/>
    </source>
</evidence>
<dbReference type="Proteomes" id="UP000284178">
    <property type="component" value="Unassembled WGS sequence"/>
</dbReference>
<dbReference type="Gene3D" id="2.40.100.10">
    <property type="entry name" value="Cyclophilin-like"/>
    <property type="match status" value="1"/>
</dbReference>
<dbReference type="SUPFAM" id="SSF50891">
    <property type="entry name" value="Cyclophilin-like"/>
    <property type="match status" value="1"/>
</dbReference>
<feature type="domain" description="6-phospho-N-acetylmuramidase C-terminal" evidence="1">
    <location>
        <begin position="275"/>
        <end position="389"/>
    </location>
</feature>
<dbReference type="GeneID" id="83014598"/>
<dbReference type="Pfam" id="PF05913">
    <property type="entry name" value="MupG_C"/>
    <property type="match status" value="1"/>
</dbReference>
<dbReference type="EMBL" id="QRUP01000003">
    <property type="protein sequence ID" value="RGR75938.1"/>
    <property type="molecule type" value="Genomic_DNA"/>
</dbReference>
<dbReference type="RefSeq" id="WP_117894061.1">
    <property type="nucleotide sequence ID" value="NZ_CABJCV010000003.1"/>
</dbReference>
<reference evidence="3 4" key="1">
    <citation type="submission" date="2018-08" db="EMBL/GenBank/DDBJ databases">
        <title>A genome reference for cultivated species of the human gut microbiota.</title>
        <authorList>
            <person name="Zou Y."/>
            <person name="Xue W."/>
            <person name="Luo G."/>
        </authorList>
    </citation>
    <scope>NUCLEOTIDE SEQUENCE [LARGE SCALE GENOMIC DNA]</scope>
    <source>
        <strain evidence="3 4">AF24-29</strain>
    </source>
</reference>
<sequence length="395" mass="44950">MTELGVMAYPDLSPMSEIKKYLRLASKYGFTRVTSSMLSVEGTNQEIITYFTELNQAAHELGMKVSLDVNTNFLKRFNQSYDNLSLFHEIKCDILRLDGSYGAEDDYIMTQNPYGIQIEMNATSSNVEKEIAYFHEKKVRANQLCLCHNAYPQRYTGLKWADFLEKNHRLKQYGYKIAAIVSSQAPNTHGIWGAEDGLPTVERLRDLPIDLQMRMILATGDVDDILIGNAYAAEEELKAMAEAVRPPRLIEDSPVFAQIKAYGPLLPKFGPCKRLKVILEKGITPIERENLLDLIPQLDNGDSSEWIWRSRSGRLINKNRPIPPRSYAGEYFPIGSVVIVNDANRHYSGEIQIVKIPILNDGKRNLIAKLAPYEEQMLELINNGDLVEFLEYSEY</sequence>
<evidence type="ECO:0000313" key="3">
    <source>
        <dbReference type="EMBL" id="RGR75938.1"/>
    </source>
</evidence>
<protein>
    <submittedName>
        <fullName evidence="3">DUF871 domain-containing protein</fullName>
    </submittedName>
</protein>
<dbReference type="InterPro" id="IPR043894">
    <property type="entry name" value="MupG_C"/>
</dbReference>